<name>A0ABP4YXX1_9ACTN</name>
<dbReference type="InterPro" id="IPR050248">
    <property type="entry name" value="Polysacc_deacetylase_ArnD"/>
</dbReference>
<feature type="domain" description="NodB homology" evidence="1">
    <location>
        <begin position="23"/>
        <end position="206"/>
    </location>
</feature>
<dbReference type="Gene3D" id="3.20.20.370">
    <property type="entry name" value="Glycoside hydrolase/deacetylase"/>
    <property type="match status" value="1"/>
</dbReference>
<keyword evidence="3" id="KW-1185">Reference proteome</keyword>
<evidence type="ECO:0000313" key="3">
    <source>
        <dbReference type="Proteomes" id="UP001500218"/>
    </source>
</evidence>
<organism evidence="2 3">
    <name type="scientific">Luedemannella flava</name>
    <dbReference type="NCBI Taxonomy" id="349316"/>
    <lineage>
        <taxon>Bacteria</taxon>
        <taxon>Bacillati</taxon>
        <taxon>Actinomycetota</taxon>
        <taxon>Actinomycetes</taxon>
        <taxon>Micromonosporales</taxon>
        <taxon>Micromonosporaceae</taxon>
        <taxon>Luedemannella</taxon>
    </lineage>
</organism>
<protein>
    <submittedName>
        <fullName evidence="2">Chitooligosaccharide deacetylase NodB</fullName>
    </submittedName>
</protein>
<dbReference type="EMBL" id="BAAALT010000282">
    <property type="protein sequence ID" value="GAA1834186.1"/>
    <property type="molecule type" value="Genomic_DNA"/>
</dbReference>
<gene>
    <name evidence="2" type="primary">nodB</name>
    <name evidence="2" type="ORF">GCM10009682_60710</name>
</gene>
<evidence type="ECO:0000313" key="2">
    <source>
        <dbReference type="EMBL" id="GAA1834186.1"/>
    </source>
</evidence>
<dbReference type="Proteomes" id="UP001500218">
    <property type="component" value="Unassembled WGS sequence"/>
</dbReference>
<dbReference type="PROSITE" id="PS51677">
    <property type="entry name" value="NODB"/>
    <property type="match status" value="1"/>
</dbReference>
<dbReference type="SUPFAM" id="SSF88713">
    <property type="entry name" value="Glycoside hydrolase/deacetylase"/>
    <property type="match status" value="1"/>
</dbReference>
<dbReference type="PANTHER" id="PTHR10587">
    <property type="entry name" value="GLYCOSYL TRANSFERASE-RELATED"/>
    <property type="match status" value="1"/>
</dbReference>
<accession>A0ABP4YXX1</accession>
<comment type="caution">
    <text evidence="2">The sequence shown here is derived from an EMBL/GenBank/DDBJ whole genome shotgun (WGS) entry which is preliminary data.</text>
</comment>
<evidence type="ECO:0000259" key="1">
    <source>
        <dbReference type="PROSITE" id="PS51677"/>
    </source>
</evidence>
<dbReference type="InterPro" id="IPR011330">
    <property type="entry name" value="Glyco_hydro/deAcase_b/a-brl"/>
</dbReference>
<proteinExistence type="predicted"/>
<reference evidence="3" key="1">
    <citation type="journal article" date="2019" name="Int. J. Syst. Evol. Microbiol.">
        <title>The Global Catalogue of Microorganisms (GCM) 10K type strain sequencing project: providing services to taxonomists for standard genome sequencing and annotation.</title>
        <authorList>
            <consortium name="The Broad Institute Genomics Platform"/>
            <consortium name="The Broad Institute Genome Sequencing Center for Infectious Disease"/>
            <person name="Wu L."/>
            <person name="Ma J."/>
        </authorList>
    </citation>
    <scope>NUCLEOTIDE SEQUENCE [LARGE SCALE GENOMIC DNA]</scope>
    <source>
        <strain evidence="3">JCM 13250</strain>
    </source>
</reference>
<sequence length="211" mass="23332">MTRPLDAPDRRGPLGTWTTTGTRTVALTFDDGPDPRWTPAVLALLRRHRVHATFCLIGRNAARHPKLVRAIVAGGHTLCNHTWRHDIDLGRRSPAAIRADLTATTRAIQRAAPGARVRYFRQPGGRWRPRLVAASRRLGLTPLHWAVDAQDWRRPGPRPIITEITGHTRPGAIVLVHDGGGERTDTVAALRVLLPRLAQRFSLAALPAHEP</sequence>
<dbReference type="Pfam" id="PF01522">
    <property type="entry name" value="Polysacc_deac_1"/>
    <property type="match status" value="1"/>
</dbReference>
<dbReference type="PANTHER" id="PTHR10587:SF137">
    <property type="entry name" value="4-DEOXY-4-FORMAMIDO-L-ARABINOSE-PHOSPHOUNDECAPRENOL DEFORMYLASE ARND-RELATED"/>
    <property type="match status" value="1"/>
</dbReference>
<dbReference type="CDD" id="cd10917">
    <property type="entry name" value="CE4_NodB_like_6s_7s"/>
    <property type="match status" value="1"/>
</dbReference>
<dbReference type="InterPro" id="IPR002509">
    <property type="entry name" value="NODB_dom"/>
</dbReference>